<evidence type="ECO:0000313" key="2">
    <source>
        <dbReference type="Proteomes" id="UP000254808"/>
    </source>
</evidence>
<keyword evidence="2" id="KW-1185">Reference proteome</keyword>
<proteinExistence type="predicted"/>
<protein>
    <recommendedName>
        <fullName evidence="3">AAA ATPase domain-containing protein</fullName>
    </recommendedName>
</protein>
<dbReference type="AlphaFoldDB" id="A0A345UGZ3"/>
<dbReference type="Proteomes" id="UP000254808">
    <property type="component" value="Chromosome"/>
</dbReference>
<reference evidence="1 2" key="1">
    <citation type="submission" date="2018-03" db="EMBL/GenBank/DDBJ databases">
        <title>Phenotypic and genomic properties of Cyclonatronum proteinivorum gen. nov., sp. nov., a haloalkaliphilic bacteroidete from soda lakes possessing Na+-translocating rhodopsin.</title>
        <authorList>
            <person name="Toshchakov S.V."/>
            <person name="Korzhenkov A."/>
            <person name="Samarov N.I."/>
            <person name="Kublanov I.V."/>
            <person name="Muntyan M.S."/>
            <person name="Sorokin D.Y."/>
        </authorList>
    </citation>
    <scope>NUCLEOTIDE SEQUENCE [LARGE SCALE GENOMIC DNA]</scope>
    <source>
        <strain evidence="1 2">Omega</strain>
    </source>
</reference>
<dbReference type="SUPFAM" id="SSF52540">
    <property type="entry name" value="P-loop containing nucleoside triphosphate hydrolases"/>
    <property type="match status" value="1"/>
</dbReference>
<accession>A0A345UGZ3</accession>
<evidence type="ECO:0008006" key="3">
    <source>
        <dbReference type="Google" id="ProtNLM"/>
    </source>
</evidence>
<organism evidence="1 2">
    <name type="scientific">Cyclonatronum proteinivorum</name>
    <dbReference type="NCBI Taxonomy" id="1457365"/>
    <lineage>
        <taxon>Bacteria</taxon>
        <taxon>Pseudomonadati</taxon>
        <taxon>Balneolota</taxon>
        <taxon>Balneolia</taxon>
        <taxon>Balneolales</taxon>
        <taxon>Cyclonatronaceae</taxon>
        <taxon>Cyclonatronum</taxon>
    </lineage>
</organism>
<dbReference type="InterPro" id="IPR027417">
    <property type="entry name" value="P-loop_NTPase"/>
</dbReference>
<sequence length="406" mass="45577">MRQPSDSLFAVMFPKNTPFAFDIPYRSRFFTGRDEVCTFLTSTLLAGSNAVIAAPPGRGKSWLAQAVLAAISKQAQQNSGSGPQQESVRILAITDLFRAQHTVDFLNHFATHVLQAASKSSETRLQLAQTFLQKVTPLTEPGDAEKLLFDSWQTEHNPDEILDLPERIAESLGCRLVIWIDDFHLLRNLDKGAAFAKRVRAIWQNHKRVSYLLSGSGGPAFVQLFERPAQPFYQFAQLVQPQPLPAETWLAYFREQFRATGKSVRKQTLLQLLSLCEAEARPAQELAFHLWHQTAAEQTSGKKELRAALQLYFALHDRAYSRLAGGLSPTQLNLLKAVAMGEQQLSSVSVMEKYRLGSPASTTKNRRLLLAADLLTYRGDQLSFADPMFAHWMKLKFFGLTVKKLI</sequence>
<dbReference type="PANTHER" id="PTHR34301">
    <property type="entry name" value="DNA-BINDING PROTEIN-RELATED"/>
    <property type="match status" value="1"/>
</dbReference>
<dbReference type="EMBL" id="CP027806">
    <property type="protein sequence ID" value="AXI99744.1"/>
    <property type="molecule type" value="Genomic_DNA"/>
</dbReference>
<name>A0A345UGZ3_9BACT</name>
<gene>
    <name evidence="1" type="ORF">CYPRO_0459</name>
</gene>
<dbReference type="KEGG" id="cprv:CYPRO_0459"/>
<evidence type="ECO:0000313" key="1">
    <source>
        <dbReference type="EMBL" id="AXI99744.1"/>
    </source>
</evidence>
<dbReference type="Gene3D" id="3.40.50.300">
    <property type="entry name" value="P-loop containing nucleotide triphosphate hydrolases"/>
    <property type="match status" value="1"/>
</dbReference>
<dbReference type="PANTHER" id="PTHR34301:SF8">
    <property type="entry name" value="ATPASE DOMAIN-CONTAINING PROTEIN"/>
    <property type="match status" value="1"/>
</dbReference>